<accession>A0A6N7RQI3</accession>
<evidence type="ECO:0000259" key="6">
    <source>
        <dbReference type="Pfam" id="PF12698"/>
    </source>
</evidence>
<dbReference type="RefSeq" id="WP_154334349.1">
    <property type="nucleotide sequence ID" value="NZ_VTFY01000012.1"/>
</dbReference>
<gene>
    <name evidence="7" type="ORF">GJG86_13665</name>
</gene>
<dbReference type="NCBIfam" id="TIGR03062">
    <property type="entry name" value="pip_yhgE_Cterm"/>
    <property type="match status" value="1"/>
</dbReference>
<keyword evidence="4 5" id="KW-0472">Membrane</keyword>
<feature type="transmembrane region" description="Helical" evidence="5">
    <location>
        <begin position="782"/>
        <end position="801"/>
    </location>
</feature>
<dbReference type="InterPro" id="IPR013525">
    <property type="entry name" value="ABC2_TM"/>
</dbReference>
<reference evidence="8" key="1">
    <citation type="submission" date="2019-08" db="EMBL/GenBank/DDBJ databases">
        <title>Arthrobacter sp. nov., isolated from plateau pika and Tibetan wild ass.</title>
        <authorList>
            <person name="Ge Y."/>
        </authorList>
    </citation>
    <scope>NUCLEOTIDE SEQUENCE [LARGE SCALE GENOMIC DNA]</scope>
    <source>
        <strain evidence="8">HF-4214</strain>
    </source>
</reference>
<keyword evidence="3 5" id="KW-1133">Transmembrane helix</keyword>
<dbReference type="NCBIfam" id="TIGR03061">
    <property type="entry name" value="pip_yhgE_Nterm"/>
    <property type="match status" value="1"/>
</dbReference>
<comment type="subcellular location">
    <subcellularLocation>
        <location evidence="1">Membrane</location>
        <topology evidence="1">Multi-pass membrane protein</topology>
    </subcellularLocation>
</comment>
<feature type="transmembrane region" description="Helical" evidence="5">
    <location>
        <begin position="21"/>
        <end position="43"/>
    </location>
</feature>
<feature type="transmembrane region" description="Helical" evidence="5">
    <location>
        <begin position="833"/>
        <end position="859"/>
    </location>
</feature>
<dbReference type="PANTHER" id="PTHR43077">
    <property type="entry name" value="TRANSPORT PERMEASE YVFS-RELATED"/>
    <property type="match status" value="1"/>
</dbReference>
<dbReference type="GO" id="GO:0140359">
    <property type="term" value="F:ABC-type transporter activity"/>
    <property type="evidence" value="ECO:0007669"/>
    <property type="project" value="InterPro"/>
</dbReference>
<dbReference type="Proteomes" id="UP000438093">
    <property type="component" value="Unassembled WGS sequence"/>
</dbReference>
<evidence type="ECO:0000256" key="5">
    <source>
        <dbReference type="SAM" id="Phobius"/>
    </source>
</evidence>
<keyword evidence="2 5" id="KW-0812">Transmembrane</keyword>
<dbReference type="NCBIfam" id="TIGR03057">
    <property type="entry name" value="xxxLxxG_by_4"/>
    <property type="match status" value="3"/>
</dbReference>
<dbReference type="InterPro" id="IPR023908">
    <property type="entry name" value="xxxLxxG_rpt"/>
</dbReference>
<evidence type="ECO:0000256" key="2">
    <source>
        <dbReference type="ARBA" id="ARBA00022692"/>
    </source>
</evidence>
<feature type="domain" description="ABC-2 type transporter transmembrane" evidence="6">
    <location>
        <begin position="26"/>
        <end position="149"/>
    </location>
</feature>
<dbReference type="Gene3D" id="3.40.1710.10">
    <property type="entry name" value="abc type-2 transporter like domain"/>
    <property type="match status" value="1"/>
</dbReference>
<dbReference type="InterPro" id="IPR051328">
    <property type="entry name" value="T7SS_ABC-Transporter"/>
</dbReference>
<evidence type="ECO:0000313" key="8">
    <source>
        <dbReference type="Proteomes" id="UP000438093"/>
    </source>
</evidence>
<dbReference type="Pfam" id="PF12698">
    <property type="entry name" value="ABC2_membrane_3"/>
    <property type="match status" value="2"/>
</dbReference>
<feature type="transmembrane region" description="Helical" evidence="5">
    <location>
        <begin position="680"/>
        <end position="700"/>
    </location>
</feature>
<keyword evidence="8" id="KW-1185">Reference proteome</keyword>
<sequence length="876" mass="88320">MSFKGLRFAGLEWKNITASKVMWVVIAAIAIMPLLYGALYLAAFQDPYARLNTVPVAVVNEDAGAIISAEQRNLGDDVVQELKDTDDGLQWHFVSADEAQKGLEDGTYFMTCTIPSDFSESVASVDGDSPEKAQLKIDYNQSENMLASQIGETVWKEVRTRVSDTVATEYWTTVLGRVADSGKDIQTAADGAGDLEDGLVTAKDGSAAITSNLGTLKDGALTLDTGLGSLVAGASSLDAGLGTLSGGASTLKAGTQSLVAGANQLHDGASQVADGADSVSSGASKLQSDGTSKVAAGASQLAEATSGLPDSASELANGSQQITQGLGSAVESVGSADVPGQTLAYTSSTVTNGLSELGSGLITAQNGVDRVGDGLVDLQSGLITAQGGAQSLEGALATAIAALQNSSDPVSQATAAQLVNAGALDLANSKAVSGGLGTAVDKLGSADSPETLIGGASAVSAGLSGAVASIGDASTPGNTLAYGSASVTNGLGTLGSSLATAQAGSQRISDGAAELAGVAPTLVQSISQLDAGANEVNANMSSLVAGSSEVASGASQVNDGAASAVSGSGQLDAGASQLVDGAQSAKSGAGQLSAGAQSAKDGSAQIADGATQLEEGSGTLTTGLADAVDGSGELAGALADGAKTAADQTSNINGKSEVMSDPVELVNEYYTTVKNYGTGFAPYFMALGLWVGGLVAGFVFKPLNSRLIMSGANPVMVAFANYLPVAFFSLIQATLLMAVLQFGLQLQIDNVPAFYAMGYLTALVFAAIMQVLMAAFGFPGKFVAIILLMLQLTACAGTFPIQTTPDFFQAINPYMPMTYVVQGMRQIMTGLDYSIVGFDCLVLFAIGAVCFALTCLVAYRKRTVRMEDLHPVLQLG</sequence>
<comment type="caution">
    <text evidence="7">The sequence shown here is derived from an EMBL/GenBank/DDBJ whole genome shotgun (WGS) entry which is preliminary data.</text>
</comment>
<name>A0A6N7RQI3_9ACTN</name>
<dbReference type="InterPro" id="IPR017500">
    <property type="entry name" value="Phage_infect_YhgE_N"/>
</dbReference>
<feature type="domain" description="ABC-2 type transporter transmembrane" evidence="6">
    <location>
        <begin position="653"/>
        <end position="855"/>
    </location>
</feature>
<organism evidence="7 8">
    <name type="scientific">Eggerthella guodeyinii</name>
    <dbReference type="NCBI Taxonomy" id="2690837"/>
    <lineage>
        <taxon>Bacteria</taxon>
        <taxon>Bacillati</taxon>
        <taxon>Actinomycetota</taxon>
        <taxon>Coriobacteriia</taxon>
        <taxon>Eggerthellales</taxon>
        <taxon>Eggerthellaceae</taxon>
        <taxon>Eggerthella</taxon>
    </lineage>
</organism>
<dbReference type="GO" id="GO:0016020">
    <property type="term" value="C:membrane"/>
    <property type="evidence" value="ECO:0007669"/>
    <property type="project" value="UniProtKB-SubCell"/>
</dbReference>
<evidence type="ECO:0000313" key="7">
    <source>
        <dbReference type="EMBL" id="MRX83529.1"/>
    </source>
</evidence>
<dbReference type="AlphaFoldDB" id="A0A6N7RQI3"/>
<proteinExistence type="predicted"/>
<evidence type="ECO:0000256" key="3">
    <source>
        <dbReference type="ARBA" id="ARBA00022989"/>
    </source>
</evidence>
<dbReference type="InterPro" id="IPR017501">
    <property type="entry name" value="Phage_infect_YhgE_C"/>
</dbReference>
<evidence type="ECO:0000256" key="4">
    <source>
        <dbReference type="ARBA" id="ARBA00023136"/>
    </source>
</evidence>
<dbReference type="PANTHER" id="PTHR43077:SF5">
    <property type="entry name" value="PHAGE INFECTION PROTEIN"/>
    <property type="match status" value="1"/>
</dbReference>
<dbReference type="EMBL" id="VTFY01000012">
    <property type="protein sequence ID" value="MRX83529.1"/>
    <property type="molecule type" value="Genomic_DNA"/>
</dbReference>
<protein>
    <submittedName>
        <fullName evidence="7">DUF3533 domain-containing protein</fullName>
    </submittedName>
</protein>
<evidence type="ECO:0000256" key="1">
    <source>
        <dbReference type="ARBA" id="ARBA00004141"/>
    </source>
</evidence>
<feature type="transmembrane region" description="Helical" evidence="5">
    <location>
        <begin position="754"/>
        <end position="775"/>
    </location>
</feature>
<feature type="transmembrane region" description="Helical" evidence="5">
    <location>
        <begin position="721"/>
        <end position="742"/>
    </location>
</feature>